<organism evidence="3 4">
    <name type="scientific">Gloeothece citriformis (strain PCC 7424)</name>
    <name type="common">Cyanothece sp. (strain PCC 7424)</name>
    <dbReference type="NCBI Taxonomy" id="65393"/>
    <lineage>
        <taxon>Bacteria</taxon>
        <taxon>Bacillati</taxon>
        <taxon>Cyanobacteriota</taxon>
        <taxon>Cyanophyceae</taxon>
        <taxon>Oscillatoriophycideae</taxon>
        <taxon>Chroococcales</taxon>
        <taxon>Aphanothecaceae</taxon>
        <taxon>Gloeothece</taxon>
        <taxon>Gloeothece citriformis</taxon>
    </lineage>
</organism>
<dbReference type="Pfam" id="PF02616">
    <property type="entry name" value="SMC_ScpA"/>
    <property type="match status" value="1"/>
</dbReference>
<dbReference type="GO" id="GO:0007059">
    <property type="term" value="P:chromosome segregation"/>
    <property type="evidence" value="ECO:0007669"/>
    <property type="project" value="UniProtKB-KW"/>
</dbReference>
<accession>B7K9I3</accession>
<evidence type="ECO:0000313" key="3">
    <source>
        <dbReference type="EMBL" id="ACK69951.1"/>
    </source>
</evidence>
<proteinExistence type="predicted"/>
<dbReference type="KEGG" id="cyc:PCC7424_1510"/>
<dbReference type="OrthoDB" id="425117at2"/>
<evidence type="ECO:0000313" key="4">
    <source>
        <dbReference type="Proteomes" id="UP000002384"/>
    </source>
</evidence>
<dbReference type="HOGENOM" id="CLU_070251_1_0_3"/>
<dbReference type="PANTHER" id="PTHR33969">
    <property type="entry name" value="SEGREGATION AND CONDENSATION PROTEIN A"/>
    <property type="match status" value="1"/>
</dbReference>
<dbReference type="AlphaFoldDB" id="B7K9I3"/>
<dbReference type="RefSeq" id="WP_012598896.1">
    <property type="nucleotide sequence ID" value="NC_011729.1"/>
</dbReference>
<dbReference type="PANTHER" id="PTHR33969:SF2">
    <property type="entry name" value="SEGREGATION AND CONDENSATION PROTEIN A"/>
    <property type="match status" value="1"/>
</dbReference>
<sequence length="256" mass="28929">MTTTPASAAIATLIEMAQQGEIDPWDVQVIDVIDRFLMELGFPQALESGYTPANLSRSGQTFLWASMLVLLKADTLESLEQDDSTGTDIEPELLETLPQERSLPLQLERHIRRRSSAPPVRKRRVTLNELIEQLQQIGTELEKVSASTAGVKRSRSMSRSEALKVITQLAHQENLTELASQLDEFFQIKLPQLAPNRTSVELEELLDWWTEASPEESSQKPDRVGVFWALLLLTSQSKVELSQTEFYQDLQIQLII</sequence>
<keyword evidence="1" id="KW-0159">Chromosome partition</keyword>
<dbReference type="EMBL" id="CP001291">
    <property type="protein sequence ID" value="ACK69951.1"/>
    <property type="molecule type" value="Genomic_DNA"/>
</dbReference>
<dbReference type="Proteomes" id="UP000002384">
    <property type="component" value="Chromosome"/>
</dbReference>
<evidence type="ECO:0000256" key="1">
    <source>
        <dbReference type="ARBA" id="ARBA00022829"/>
    </source>
</evidence>
<gene>
    <name evidence="3" type="ordered locus">PCC7424_1510</name>
</gene>
<dbReference type="Gene3D" id="1.10.10.580">
    <property type="entry name" value="Structural maintenance of chromosome 1. Chain E"/>
    <property type="match status" value="1"/>
</dbReference>
<protein>
    <recommendedName>
        <fullName evidence="2">Segregation and condensation protein A</fullName>
    </recommendedName>
</protein>
<reference evidence="4" key="1">
    <citation type="journal article" date="2011" name="MBio">
        <title>Novel metabolic attributes of the genus Cyanothece, comprising a group of unicellular nitrogen-fixing Cyanobacteria.</title>
        <authorList>
            <person name="Bandyopadhyay A."/>
            <person name="Elvitigala T."/>
            <person name="Welsh E."/>
            <person name="Stockel J."/>
            <person name="Liberton M."/>
            <person name="Min H."/>
            <person name="Sherman L.A."/>
            <person name="Pakrasi H.B."/>
        </authorList>
    </citation>
    <scope>NUCLEOTIDE SEQUENCE [LARGE SCALE GENOMIC DNA]</scope>
    <source>
        <strain evidence="4">PCC 7424</strain>
    </source>
</reference>
<name>B7K9I3_GLOC7</name>
<dbReference type="eggNOG" id="COG1354">
    <property type="taxonomic scope" value="Bacteria"/>
</dbReference>
<dbReference type="InterPro" id="IPR023093">
    <property type="entry name" value="ScpA-like_C"/>
</dbReference>
<dbReference type="STRING" id="65393.PCC7424_1510"/>
<evidence type="ECO:0000256" key="2">
    <source>
        <dbReference type="ARBA" id="ARBA00044777"/>
    </source>
</evidence>
<keyword evidence="4" id="KW-1185">Reference proteome</keyword>
<dbReference type="InterPro" id="IPR003768">
    <property type="entry name" value="ScpA"/>
</dbReference>